<dbReference type="STRING" id="926550.CLDAP_07540"/>
<proteinExistence type="predicted"/>
<evidence type="ECO:0000313" key="3">
    <source>
        <dbReference type="Proteomes" id="UP000007880"/>
    </source>
</evidence>
<keyword evidence="3" id="KW-1185">Reference proteome</keyword>
<dbReference type="EMBL" id="AP012337">
    <property type="protein sequence ID" value="BAL98793.1"/>
    <property type="molecule type" value="Genomic_DNA"/>
</dbReference>
<dbReference type="HOGENOM" id="CLU_2913713_0_0_0"/>
<organism evidence="2 3">
    <name type="scientific">Caldilinea aerophila (strain DSM 14535 / JCM 11387 / NBRC 104270 / STL-6-O1)</name>
    <dbReference type="NCBI Taxonomy" id="926550"/>
    <lineage>
        <taxon>Bacteria</taxon>
        <taxon>Bacillati</taxon>
        <taxon>Chloroflexota</taxon>
        <taxon>Caldilineae</taxon>
        <taxon>Caldilineales</taxon>
        <taxon>Caldilineaceae</taxon>
        <taxon>Caldilinea</taxon>
    </lineage>
</organism>
<gene>
    <name evidence="2" type="ordered locus">CLDAP_07540</name>
</gene>
<dbReference type="KEGG" id="cap:CLDAP_07540"/>
<dbReference type="AlphaFoldDB" id="I0I0K6"/>
<protein>
    <submittedName>
        <fullName evidence="2">Uncharacterized protein</fullName>
    </submittedName>
</protein>
<accession>I0I0K6</accession>
<evidence type="ECO:0000256" key="1">
    <source>
        <dbReference type="SAM" id="MobiDB-lite"/>
    </source>
</evidence>
<dbReference type="Proteomes" id="UP000007880">
    <property type="component" value="Chromosome"/>
</dbReference>
<sequence length="61" mass="7261">MTMATEILSQREARRSTQSSFCRKREEPQQHFNPLRLFFSDAASDADRLKMRDRRGALLRF</sequence>
<evidence type="ECO:0000313" key="2">
    <source>
        <dbReference type="EMBL" id="BAL98793.1"/>
    </source>
</evidence>
<name>I0I0K6_CALAS</name>
<feature type="region of interest" description="Disordered" evidence="1">
    <location>
        <begin position="1"/>
        <end position="28"/>
    </location>
</feature>
<reference evidence="2 3" key="1">
    <citation type="submission" date="2012-02" db="EMBL/GenBank/DDBJ databases">
        <title>Complete genome sequence of Caldilinea aerophila DSM 14535 (= NBRC 102666).</title>
        <authorList>
            <person name="Oguchi A."/>
            <person name="Hosoyama A."/>
            <person name="Sekine M."/>
            <person name="Fukai R."/>
            <person name="Kato Y."/>
            <person name="Nakamura S."/>
            <person name="Hanada S."/>
            <person name="Yamazaki S."/>
            <person name="Fujita N."/>
        </authorList>
    </citation>
    <scope>NUCLEOTIDE SEQUENCE [LARGE SCALE GENOMIC DNA]</scope>
    <source>
        <strain evidence="3">DSM 14535 / JCM 11387 / NBRC 104270 / STL-6-O1</strain>
    </source>
</reference>